<dbReference type="GO" id="GO:0003677">
    <property type="term" value="F:DNA binding"/>
    <property type="evidence" value="ECO:0007669"/>
    <property type="project" value="UniProtKB-UniRule"/>
</dbReference>
<dbReference type="NCBIfam" id="TIGR00665">
    <property type="entry name" value="DnaB"/>
    <property type="match status" value="1"/>
</dbReference>
<sequence length="449" mass="49756">MPYNMQAEQSVLGAALMDETVLNRLITDMEPEMFYSDQNRAVYETMRSLYTESEAVDVITLVNALANGGTFASADDAKVYITRIAETVPAISNVDSYFKIVKEKYQARRLIDAARGILSETASGEDADLLLESAEQKIYDIRSGRDKTGVKTIKESILEVIDTMQKLSGADRDKFAGIPTGFNYLDTVLTGLGRSDLIILAARPGMGKTSFALNIATNVARQQKVPTIIFSLEMTCEQLTDRILSSTANIDSQAFRTGRLNNSDWNDFAQATSMLYNAPIYMDDSSGISVPEIKAKIRTINQDPKKEKIGLVIIDYLQLMQSAKRTESRVQEISDITRNLKIMAKELNVPVIALSQLSRAAEKTAGRSDHRPQLSDLRDSGSIEQDADIVLFLYRAAYYNSQNGEDSQANENEAECIVAKNRHGETSVVRLGWDGAHTRFSNLDVAHES</sequence>
<dbReference type="GO" id="GO:0005524">
    <property type="term" value="F:ATP binding"/>
    <property type="evidence" value="ECO:0007669"/>
    <property type="project" value="UniProtKB-UniRule"/>
</dbReference>
<comment type="function">
    <text evidence="12">The main replicative DNA helicase, it participates in initiation and elongation during chromosome replication. Travels ahead of the DNA replisome, separating dsDNA into templates for DNA synthesis. A processive ATP-dependent 5'-3' DNA helicase it has DNA-dependent ATPase activity.</text>
</comment>
<dbReference type="Pfam" id="PF00772">
    <property type="entry name" value="DnaB"/>
    <property type="match status" value="1"/>
</dbReference>
<evidence type="ECO:0000256" key="7">
    <source>
        <dbReference type="ARBA" id="ARBA00022840"/>
    </source>
</evidence>
<reference evidence="14" key="1">
    <citation type="submission" date="2021-02" db="EMBL/GenBank/DDBJ databases">
        <title>Infant gut strain persistence is associated with maternal origin, phylogeny, and functional potential including surface adhesion and iron acquisition.</title>
        <authorList>
            <person name="Lou Y.C."/>
        </authorList>
    </citation>
    <scope>NUCLEOTIDE SEQUENCE</scope>
    <source>
        <strain evidence="14">L3_101_000M1_dasL3_101_000M1_concoct_87</strain>
    </source>
</reference>
<dbReference type="EMBL" id="JAGZGG010000009">
    <property type="protein sequence ID" value="MBS5331955.1"/>
    <property type="molecule type" value="Genomic_DNA"/>
</dbReference>
<keyword evidence="8 12" id="KW-0238">DNA-binding</keyword>
<evidence type="ECO:0000256" key="6">
    <source>
        <dbReference type="ARBA" id="ARBA00022806"/>
    </source>
</evidence>
<dbReference type="SUPFAM" id="SSF52540">
    <property type="entry name" value="P-loop containing nucleoside triphosphate hydrolases"/>
    <property type="match status" value="1"/>
</dbReference>
<dbReference type="InterPro" id="IPR007692">
    <property type="entry name" value="DNA_helicase_DnaB"/>
</dbReference>
<evidence type="ECO:0000313" key="14">
    <source>
        <dbReference type="EMBL" id="MBS5331955.1"/>
    </source>
</evidence>
<gene>
    <name evidence="14" type="primary">dnaB</name>
    <name evidence="14" type="ORF">KHY36_05425</name>
</gene>
<evidence type="ECO:0000256" key="1">
    <source>
        <dbReference type="ARBA" id="ARBA00008428"/>
    </source>
</evidence>
<dbReference type="Gene3D" id="3.40.50.300">
    <property type="entry name" value="P-loop containing nucleotide triphosphate hydrolases"/>
    <property type="match status" value="1"/>
</dbReference>
<dbReference type="GO" id="GO:0006269">
    <property type="term" value="P:DNA replication, synthesis of primer"/>
    <property type="evidence" value="ECO:0007669"/>
    <property type="project" value="UniProtKB-UniRule"/>
</dbReference>
<comment type="catalytic activity">
    <reaction evidence="10 12">
        <text>ATP + H2O = ADP + phosphate + H(+)</text>
        <dbReference type="Rhea" id="RHEA:13065"/>
        <dbReference type="ChEBI" id="CHEBI:15377"/>
        <dbReference type="ChEBI" id="CHEBI:15378"/>
        <dbReference type="ChEBI" id="CHEBI:30616"/>
        <dbReference type="ChEBI" id="CHEBI:43474"/>
        <dbReference type="ChEBI" id="CHEBI:456216"/>
        <dbReference type="EC" id="5.6.2.3"/>
    </reaction>
</comment>
<dbReference type="InterPro" id="IPR036185">
    <property type="entry name" value="DNA_heli_DnaB-like_N_sf"/>
</dbReference>
<evidence type="ECO:0000256" key="9">
    <source>
        <dbReference type="ARBA" id="ARBA00023235"/>
    </source>
</evidence>
<name>A0A943HKA6_9FIRM</name>
<evidence type="ECO:0000259" key="13">
    <source>
        <dbReference type="PROSITE" id="PS51199"/>
    </source>
</evidence>
<dbReference type="PROSITE" id="PS51199">
    <property type="entry name" value="SF4_HELICASE"/>
    <property type="match status" value="1"/>
</dbReference>
<dbReference type="Pfam" id="PF03796">
    <property type="entry name" value="DnaB_C"/>
    <property type="match status" value="1"/>
</dbReference>
<keyword evidence="6 12" id="KW-0347">Helicase</keyword>
<evidence type="ECO:0000256" key="12">
    <source>
        <dbReference type="RuleBase" id="RU362085"/>
    </source>
</evidence>
<keyword evidence="7 12" id="KW-0067">ATP-binding</keyword>
<dbReference type="InterPro" id="IPR007693">
    <property type="entry name" value="DNA_helicase_DnaB-like_N"/>
</dbReference>
<dbReference type="PANTHER" id="PTHR30153">
    <property type="entry name" value="REPLICATIVE DNA HELICASE DNAB"/>
    <property type="match status" value="1"/>
</dbReference>
<dbReference type="GO" id="GO:0005829">
    <property type="term" value="C:cytosol"/>
    <property type="evidence" value="ECO:0007669"/>
    <property type="project" value="TreeGrafter"/>
</dbReference>
<dbReference type="GO" id="GO:0043139">
    <property type="term" value="F:5'-3' DNA helicase activity"/>
    <property type="evidence" value="ECO:0007669"/>
    <property type="project" value="UniProtKB-EC"/>
</dbReference>
<dbReference type="Gene3D" id="1.10.860.10">
    <property type="entry name" value="DNAb Helicase, Chain A"/>
    <property type="match status" value="1"/>
</dbReference>
<evidence type="ECO:0000256" key="11">
    <source>
        <dbReference type="NCBIfam" id="TIGR00665"/>
    </source>
</evidence>
<dbReference type="PANTHER" id="PTHR30153:SF2">
    <property type="entry name" value="REPLICATIVE DNA HELICASE"/>
    <property type="match status" value="1"/>
</dbReference>
<evidence type="ECO:0000313" key="15">
    <source>
        <dbReference type="Proteomes" id="UP000759273"/>
    </source>
</evidence>
<evidence type="ECO:0000256" key="8">
    <source>
        <dbReference type="ARBA" id="ARBA00023125"/>
    </source>
</evidence>
<dbReference type="InterPro" id="IPR016136">
    <property type="entry name" value="DNA_helicase_N/primase_C"/>
</dbReference>
<protein>
    <recommendedName>
        <fullName evidence="11 12">Replicative DNA helicase</fullName>
        <ecNumber evidence="11 12">5.6.2.3</ecNumber>
    </recommendedName>
</protein>
<dbReference type="EC" id="5.6.2.3" evidence="11 12"/>
<evidence type="ECO:0000256" key="4">
    <source>
        <dbReference type="ARBA" id="ARBA00022741"/>
    </source>
</evidence>
<keyword evidence="2 12" id="KW-0639">Primosome</keyword>
<evidence type="ECO:0000256" key="3">
    <source>
        <dbReference type="ARBA" id="ARBA00022705"/>
    </source>
</evidence>
<comment type="similarity">
    <text evidence="1 12">Belongs to the helicase family. DnaB subfamily.</text>
</comment>
<evidence type="ECO:0000256" key="10">
    <source>
        <dbReference type="ARBA" id="ARBA00048954"/>
    </source>
</evidence>
<accession>A0A943HKA6</accession>
<dbReference type="AlphaFoldDB" id="A0A943HKA6"/>
<dbReference type="GO" id="GO:1990077">
    <property type="term" value="C:primosome complex"/>
    <property type="evidence" value="ECO:0007669"/>
    <property type="project" value="UniProtKB-UniRule"/>
</dbReference>
<evidence type="ECO:0000256" key="5">
    <source>
        <dbReference type="ARBA" id="ARBA00022801"/>
    </source>
</evidence>
<proteinExistence type="inferred from homology"/>
<keyword evidence="3 12" id="KW-0235">DNA replication</keyword>
<dbReference type="CDD" id="cd00984">
    <property type="entry name" value="DnaB_C"/>
    <property type="match status" value="1"/>
</dbReference>
<evidence type="ECO:0000256" key="2">
    <source>
        <dbReference type="ARBA" id="ARBA00022515"/>
    </source>
</evidence>
<dbReference type="SMART" id="SM00382">
    <property type="entry name" value="AAA"/>
    <property type="match status" value="1"/>
</dbReference>
<organism evidence="14 15">
    <name type="scientific">Subdoligranulum variabile</name>
    <dbReference type="NCBI Taxonomy" id="214851"/>
    <lineage>
        <taxon>Bacteria</taxon>
        <taxon>Bacillati</taxon>
        <taxon>Bacillota</taxon>
        <taxon>Clostridia</taxon>
        <taxon>Eubacteriales</taxon>
        <taxon>Oscillospiraceae</taxon>
        <taxon>Subdoligranulum</taxon>
    </lineage>
</organism>
<keyword evidence="9" id="KW-0413">Isomerase</keyword>
<dbReference type="InterPro" id="IPR027417">
    <property type="entry name" value="P-loop_NTPase"/>
</dbReference>
<dbReference type="Proteomes" id="UP000759273">
    <property type="component" value="Unassembled WGS sequence"/>
</dbReference>
<feature type="domain" description="SF4 helicase" evidence="13">
    <location>
        <begin position="171"/>
        <end position="447"/>
    </location>
</feature>
<dbReference type="GO" id="GO:0016787">
    <property type="term" value="F:hydrolase activity"/>
    <property type="evidence" value="ECO:0007669"/>
    <property type="project" value="UniProtKB-KW"/>
</dbReference>
<keyword evidence="4 12" id="KW-0547">Nucleotide-binding</keyword>
<dbReference type="InterPro" id="IPR007694">
    <property type="entry name" value="DNA_helicase_DnaB-like_C"/>
</dbReference>
<dbReference type="InterPro" id="IPR003593">
    <property type="entry name" value="AAA+_ATPase"/>
</dbReference>
<dbReference type="SUPFAM" id="SSF48024">
    <property type="entry name" value="N-terminal domain of DnaB helicase"/>
    <property type="match status" value="1"/>
</dbReference>
<keyword evidence="5 12" id="KW-0378">Hydrolase</keyword>
<comment type="caution">
    <text evidence="14">The sequence shown here is derived from an EMBL/GenBank/DDBJ whole genome shotgun (WGS) entry which is preliminary data.</text>
</comment>